<dbReference type="AlphaFoldDB" id="A0A1G2CLR3"/>
<proteinExistence type="predicted"/>
<evidence type="ECO:0000313" key="1">
    <source>
        <dbReference type="EMBL" id="OGZ02343.1"/>
    </source>
</evidence>
<sequence length="129" mass="14885">MAEAMEGWTRVSVATKKGERTIRTTRGIFVGAMKTLVRLSRGRSVTSLVGWHVWGEDDCQKVRLRWRTRQADVHVICDACEELFRFPRKMSSFKKFQQWAESETKLAQVRAMRAEAIREECLTGGGRIH</sequence>
<gene>
    <name evidence="1" type="ORF">A2946_02515</name>
</gene>
<name>A0A1G2CLR3_9BACT</name>
<evidence type="ECO:0000313" key="2">
    <source>
        <dbReference type="Proteomes" id="UP000178348"/>
    </source>
</evidence>
<comment type="caution">
    <text evidence="1">The sequence shown here is derived from an EMBL/GenBank/DDBJ whole genome shotgun (WGS) entry which is preliminary data.</text>
</comment>
<accession>A0A1G2CLR3</accession>
<organism evidence="1 2">
    <name type="scientific">Candidatus Liptonbacteria bacterium RIFCSPLOWO2_01_FULL_53_13</name>
    <dbReference type="NCBI Taxonomy" id="1798651"/>
    <lineage>
        <taxon>Bacteria</taxon>
        <taxon>Candidatus Liptoniibacteriota</taxon>
    </lineage>
</organism>
<reference evidence="1 2" key="1">
    <citation type="journal article" date="2016" name="Nat. Commun.">
        <title>Thousands of microbial genomes shed light on interconnected biogeochemical processes in an aquifer system.</title>
        <authorList>
            <person name="Anantharaman K."/>
            <person name="Brown C.T."/>
            <person name="Hug L.A."/>
            <person name="Sharon I."/>
            <person name="Castelle C.J."/>
            <person name="Probst A.J."/>
            <person name="Thomas B.C."/>
            <person name="Singh A."/>
            <person name="Wilkins M.J."/>
            <person name="Karaoz U."/>
            <person name="Brodie E.L."/>
            <person name="Williams K.H."/>
            <person name="Hubbard S.S."/>
            <person name="Banfield J.F."/>
        </authorList>
    </citation>
    <scope>NUCLEOTIDE SEQUENCE [LARGE SCALE GENOMIC DNA]</scope>
</reference>
<dbReference type="EMBL" id="MHLB01000016">
    <property type="protein sequence ID" value="OGZ02343.1"/>
    <property type="molecule type" value="Genomic_DNA"/>
</dbReference>
<dbReference type="Proteomes" id="UP000178348">
    <property type="component" value="Unassembled WGS sequence"/>
</dbReference>
<protein>
    <submittedName>
        <fullName evidence="1">Uncharacterized protein</fullName>
    </submittedName>
</protein>